<protein>
    <submittedName>
        <fullName evidence="2">Uncharacterized protein</fullName>
    </submittedName>
</protein>
<feature type="chain" id="PRO_5046695131" evidence="1">
    <location>
        <begin position="28"/>
        <end position="158"/>
    </location>
</feature>
<keyword evidence="1" id="KW-0732">Signal</keyword>
<name>A0ABN6XLL8_9MICO</name>
<keyword evidence="3" id="KW-1185">Reference proteome</keyword>
<evidence type="ECO:0000313" key="3">
    <source>
        <dbReference type="Proteomes" id="UP001321498"/>
    </source>
</evidence>
<accession>A0ABN6XLL8</accession>
<proteinExistence type="predicted"/>
<feature type="signal peptide" evidence="1">
    <location>
        <begin position="1"/>
        <end position="27"/>
    </location>
</feature>
<dbReference type="Proteomes" id="UP001321498">
    <property type="component" value="Chromosome"/>
</dbReference>
<sequence length="158" mass="16707">MRIATRLAAAVLAAGALTSAVATSALAAPQKETGVQLVGVVQQTGPSTATVQARYTCSWPVTAETPVHLWASVKQSADRTADPALAEPESGFGHVAATWSQTHVGDIVCDGRTHVVKVTVDQTEQGYGTLGKGDAWVQFCLTFGEENIVWSMEFLHVR</sequence>
<dbReference type="EMBL" id="AP027731">
    <property type="protein sequence ID" value="BDZ45859.1"/>
    <property type="molecule type" value="Genomic_DNA"/>
</dbReference>
<evidence type="ECO:0000313" key="2">
    <source>
        <dbReference type="EMBL" id="BDZ45859.1"/>
    </source>
</evidence>
<evidence type="ECO:0000256" key="1">
    <source>
        <dbReference type="SAM" id="SignalP"/>
    </source>
</evidence>
<dbReference type="RefSeq" id="WP_286279084.1">
    <property type="nucleotide sequence ID" value="NZ_AP027731.1"/>
</dbReference>
<reference evidence="3" key="1">
    <citation type="journal article" date="2019" name="Int. J. Syst. Evol. Microbiol.">
        <title>The Global Catalogue of Microorganisms (GCM) 10K type strain sequencing project: providing services to taxonomists for standard genome sequencing and annotation.</title>
        <authorList>
            <consortium name="The Broad Institute Genomics Platform"/>
            <consortium name="The Broad Institute Genome Sequencing Center for Infectious Disease"/>
            <person name="Wu L."/>
            <person name="Ma J."/>
        </authorList>
    </citation>
    <scope>NUCLEOTIDE SEQUENCE [LARGE SCALE GENOMIC DNA]</scope>
    <source>
        <strain evidence="3">NBRC 108725</strain>
    </source>
</reference>
<gene>
    <name evidence="2" type="ORF">GCM10025866_17680</name>
</gene>
<organism evidence="2 3">
    <name type="scientific">Naasia aerilata</name>
    <dbReference type="NCBI Taxonomy" id="1162966"/>
    <lineage>
        <taxon>Bacteria</taxon>
        <taxon>Bacillati</taxon>
        <taxon>Actinomycetota</taxon>
        <taxon>Actinomycetes</taxon>
        <taxon>Micrococcales</taxon>
        <taxon>Microbacteriaceae</taxon>
        <taxon>Naasia</taxon>
    </lineage>
</organism>